<proteinExistence type="predicted"/>
<keyword evidence="2" id="KW-1185">Reference proteome</keyword>
<evidence type="ECO:0000313" key="1">
    <source>
        <dbReference type="EMBL" id="MFD2163696.1"/>
    </source>
</evidence>
<dbReference type="Proteomes" id="UP001597387">
    <property type="component" value="Unassembled WGS sequence"/>
</dbReference>
<dbReference type="RefSeq" id="WP_255900416.1">
    <property type="nucleotide sequence ID" value="NZ_JAFMZO010000002.1"/>
</dbReference>
<accession>A0ABW4ZQ41</accession>
<comment type="caution">
    <text evidence="1">The sequence shown here is derived from an EMBL/GenBank/DDBJ whole genome shotgun (WGS) entry which is preliminary data.</text>
</comment>
<evidence type="ECO:0000313" key="2">
    <source>
        <dbReference type="Proteomes" id="UP001597387"/>
    </source>
</evidence>
<protein>
    <submittedName>
        <fullName evidence="1">Uncharacterized protein</fullName>
    </submittedName>
</protein>
<name>A0ABW4ZQ41_9SPHI</name>
<dbReference type="EMBL" id="JBHUHZ010000002">
    <property type="protein sequence ID" value="MFD2163696.1"/>
    <property type="molecule type" value="Genomic_DNA"/>
</dbReference>
<gene>
    <name evidence="1" type="ORF">ACFSJU_14900</name>
</gene>
<reference evidence="2" key="1">
    <citation type="journal article" date="2019" name="Int. J. Syst. Evol. Microbiol.">
        <title>The Global Catalogue of Microorganisms (GCM) 10K type strain sequencing project: providing services to taxonomists for standard genome sequencing and annotation.</title>
        <authorList>
            <consortium name="The Broad Institute Genomics Platform"/>
            <consortium name="The Broad Institute Genome Sequencing Center for Infectious Disease"/>
            <person name="Wu L."/>
            <person name="Ma J."/>
        </authorList>
    </citation>
    <scope>NUCLEOTIDE SEQUENCE [LARGE SCALE GENOMIC DNA]</scope>
    <source>
        <strain evidence="2">KCTC 42217</strain>
    </source>
</reference>
<organism evidence="1 2">
    <name type="scientific">Paradesertivirga mongoliensis</name>
    <dbReference type="NCBI Taxonomy" id="2100740"/>
    <lineage>
        <taxon>Bacteria</taxon>
        <taxon>Pseudomonadati</taxon>
        <taxon>Bacteroidota</taxon>
        <taxon>Sphingobacteriia</taxon>
        <taxon>Sphingobacteriales</taxon>
        <taxon>Sphingobacteriaceae</taxon>
        <taxon>Paradesertivirga</taxon>
    </lineage>
</organism>
<sequence>MHLYPYPNPALETCWQHTEAKKSFRVTGIWGKGFLNNYQVVSYELTPLAGGKVRIVPVEKMNEMIMHETLKLL</sequence>